<keyword evidence="4" id="KW-0539">Nucleus</keyword>
<dbReference type="PRINTS" id="PR00320">
    <property type="entry name" value="GPROTEINBRPT"/>
</dbReference>
<feature type="repeat" description="WD" evidence="5">
    <location>
        <begin position="178"/>
        <end position="219"/>
    </location>
</feature>
<dbReference type="SUPFAM" id="SSF50978">
    <property type="entry name" value="WD40 repeat-like"/>
    <property type="match status" value="1"/>
</dbReference>
<feature type="compositionally biased region" description="Acidic residues" evidence="6">
    <location>
        <begin position="8"/>
        <end position="28"/>
    </location>
</feature>
<dbReference type="PROSITE" id="PS50294">
    <property type="entry name" value="WD_REPEATS_REGION"/>
    <property type="match status" value="1"/>
</dbReference>
<dbReference type="Gene3D" id="2.130.10.10">
    <property type="entry name" value="YVTN repeat-like/Quinoprotein amine dehydrogenase"/>
    <property type="match status" value="1"/>
</dbReference>
<dbReference type="InterPro" id="IPR039241">
    <property type="entry name" value="Rrp9-like"/>
</dbReference>
<evidence type="ECO:0000256" key="2">
    <source>
        <dbReference type="ARBA" id="ARBA00022574"/>
    </source>
</evidence>
<dbReference type="VEuPathDB" id="TrichDB:TRFO_37001"/>
<dbReference type="PANTHER" id="PTHR19865">
    <property type="entry name" value="U3 SMALL NUCLEOLAR RNA INTERACTING PROTEIN 2"/>
    <property type="match status" value="1"/>
</dbReference>
<gene>
    <name evidence="7" type="primary">RRP9</name>
    <name evidence="7" type="ORF">TRFO_37001</name>
</gene>
<dbReference type="InterPro" id="IPR036322">
    <property type="entry name" value="WD40_repeat_dom_sf"/>
</dbReference>
<dbReference type="PANTHER" id="PTHR19865:SF0">
    <property type="entry name" value="U3 SMALL NUCLEOLAR RNA-INTERACTING PROTEIN 2"/>
    <property type="match status" value="1"/>
</dbReference>
<evidence type="ECO:0000256" key="4">
    <source>
        <dbReference type="ARBA" id="ARBA00023242"/>
    </source>
</evidence>
<comment type="subcellular location">
    <subcellularLocation>
        <location evidence="1">Nucleus</location>
    </subcellularLocation>
</comment>
<dbReference type="EMBL" id="MLAK01001153">
    <property type="protein sequence ID" value="OHS96776.1"/>
    <property type="molecule type" value="Genomic_DNA"/>
</dbReference>
<dbReference type="InterPro" id="IPR020472">
    <property type="entry name" value="WD40_PAC1"/>
</dbReference>
<name>A0A1J4JCB2_9EUKA</name>
<dbReference type="SMART" id="SM00320">
    <property type="entry name" value="WD40"/>
    <property type="match status" value="5"/>
</dbReference>
<feature type="region of interest" description="Disordered" evidence="6">
    <location>
        <begin position="1"/>
        <end position="36"/>
    </location>
</feature>
<reference evidence="7" key="1">
    <citation type="submission" date="2016-10" db="EMBL/GenBank/DDBJ databases">
        <authorList>
            <person name="Benchimol M."/>
            <person name="Almeida L.G."/>
            <person name="Vasconcelos A.T."/>
            <person name="Perreira-Neves A."/>
            <person name="Rosa I.A."/>
            <person name="Tasca T."/>
            <person name="Bogo M.R."/>
            <person name="de Souza W."/>
        </authorList>
    </citation>
    <scope>NUCLEOTIDE SEQUENCE [LARGE SCALE GENOMIC DNA]</scope>
    <source>
        <strain evidence="7">K</strain>
    </source>
</reference>
<keyword evidence="8" id="KW-1185">Reference proteome</keyword>
<dbReference type="Proteomes" id="UP000179807">
    <property type="component" value="Unassembled WGS sequence"/>
</dbReference>
<evidence type="ECO:0000256" key="1">
    <source>
        <dbReference type="ARBA" id="ARBA00004123"/>
    </source>
</evidence>
<dbReference type="InterPro" id="IPR001680">
    <property type="entry name" value="WD40_rpt"/>
</dbReference>
<dbReference type="GeneID" id="94845877"/>
<dbReference type="RefSeq" id="XP_068349913.1">
    <property type="nucleotide sequence ID" value="XM_068511173.1"/>
</dbReference>
<accession>A0A1J4JCB2</accession>
<evidence type="ECO:0000256" key="5">
    <source>
        <dbReference type="PROSITE-ProRule" id="PRU00221"/>
    </source>
</evidence>
<evidence type="ECO:0000313" key="7">
    <source>
        <dbReference type="EMBL" id="OHS96776.1"/>
    </source>
</evidence>
<dbReference type="GO" id="GO:0032040">
    <property type="term" value="C:small-subunit processome"/>
    <property type="evidence" value="ECO:0007669"/>
    <property type="project" value="TreeGrafter"/>
</dbReference>
<comment type="caution">
    <text evidence="7">The sequence shown here is derived from an EMBL/GenBank/DDBJ whole genome shotgun (WGS) entry which is preliminary data.</text>
</comment>
<feature type="repeat" description="WD" evidence="5">
    <location>
        <begin position="304"/>
        <end position="345"/>
    </location>
</feature>
<dbReference type="GO" id="GO:0034511">
    <property type="term" value="F:U3 snoRNA binding"/>
    <property type="evidence" value="ECO:0007669"/>
    <property type="project" value="InterPro"/>
</dbReference>
<proteinExistence type="predicted"/>
<sequence length="401" mass="45427">MKRKPIQEDDSIDSDDIPDQSTDDESESDSANLDNLFTETAEEKKLRLTKEYIAGLKEDLSDDEAVAERLSNDYEQESGKRFAPKILQPISSERYRAHERGWPTAFAMGNNCFYSAAKDGSIVRVTLNPRHKFDISLPSNVAVFCLAYDDLHGQLASGDEKGHITVWDAENGIVLLELNKHSGAISGLAYQPRTYTLFSCSYDNTIRVWDCEAGNCLATLFGHTLEANAIDYLGNAVTVGSDHTLRLWKYEQEKQLVFHGGGIKGSIDCVSLFNFTYCVTGSQDGRICFWDLSKKKPVAMLKDAHGEGRWITAISTLRFHKFFASGSYDGKIRFWRITDENRIEQVFEYDLVGYVNDMHFSDDGEYLAVQISQELRFGRWLPKIQEARQGVHYIKLDKVSD</sequence>
<keyword evidence="3" id="KW-0677">Repeat</keyword>
<dbReference type="OrthoDB" id="189968at2759"/>
<evidence type="ECO:0000256" key="6">
    <source>
        <dbReference type="SAM" id="MobiDB-lite"/>
    </source>
</evidence>
<keyword evidence="2 5" id="KW-0853">WD repeat</keyword>
<dbReference type="AlphaFoldDB" id="A0A1J4JCB2"/>
<dbReference type="Pfam" id="PF00400">
    <property type="entry name" value="WD40"/>
    <property type="match status" value="4"/>
</dbReference>
<dbReference type="PROSITE" id="PS50082">
    <property type="entry name" value="WD_REPEATS_2"/>
    <property type="match status" value="2"/>
</dbReference>
<evidence type="ECO:0000256" key="3">
    <source>
        <dbReference type="ARBA" id="ARBA00022737"/>
    </source>
</evidence>
<dbReference type="InterPro" id="IPR015943">
    <property type="entry name" value="WD40/YVTN_repeat-like_dom_sf"/>
</dbReference>
<evidence type="ECO:0000313" key="8">
    <source>
        <dbReference type="Proteomes" id="UP000179807"/>
    </source>
</evidence>
<organism evidence="7 8">
    <name type="scientific">Tritrichomonas foetus</name>
    <dbReference type="NCBI Taxonomy" id="1144522"/>
    <lineage>
        <taxon>Eukaryota</taxon>
        <taxon>Metamonada</taxon>
        <taxon>Parabasalia</taxon>
        <taxon>Tritrichomonadida</taxon>
        <taxon>Tritrichomonadidae</taxon>
        <taxon>Tritrichomonas</taxon>
    </lineage>
</organism>
<protein>
    <submittedName>
        <fullName evidence="7">U3 small nucleolar RNA-interacting protein 2</fullName>
    </submittedName>
</protein>